<dbReference type="Pfam" id="PF04055">
    <property type="entry name" value="Radical_SAM"/>
    <property type="match status" value="1"/>
</dbReference>
<dbReference type="InterPro" id="IPR038135">
    <property type="entry name" value="Methylthiotransferase_N_sf"/>
</dbReference>
<dbReference type="GO" id="GO:0103039">
    <property type="term" value="F:protein methylthiotransferase activity"/>
    <property type="evidence" value="ECO:0007669"/>
    <property type="project" value="UniProtKB-EC"/>
</dbReference>
<dbReference type="PROSITE" id="PS51918">
    <property type="entry name" value="RADICAL_SAM"/>
    <property type="match status" value="1"/>
</dbReference>
<dbReference type="PANTHER" id="PTHR43837:SF1">
    <property type="entry name" value="RIBOSOMAL PROTEIN US12 METHYLTHIOTRANSFERASE RIMO"/>
    <property type="match status" value="1"/>
</dbReference>
<dbReference type="NCBIfam" id="TIGR01125">
    <property type="entry name" value="30S ribosomal protein S12 methylthiotransferase RimO"/>
    <property type="match status" value="1"/>
</dbReference>
<evidence type="ECO:0000259" key="11">
    <source>
        <dbReference type="PROSITE" id="PS51918"/>
    </source>
</evidence>
<dbReference type="SFLD" id="SFLDG01061">
    <property type="entry name" value="methylthiotransferase"/>
    <property type="match status" value="1"/>
</dbReference>
<dbReference type="InterPro" id="IPR058240">
    <property type="entry name" value="rSAM_sf"/>
</dbReference>
<evidence type="ECO:0000256" key="5">
    <source>
        <dbReference type="ARBA" id="ARBA00022723"/>
    </source>
</evidence>
<feature type="domain" description="TRAM" evidence="9">
    <location>
        <begin position="377"/>
        <end position="443"/>
    </location>
</feature>
<evidence type="ECO:0000256" key="3">
    <source>
        <dbReference type="ARBA" id="ARBA00022679"/>
    </source>
</evidence>
<keyword evidence="12" id="KW-0689">Ribosomal protein</keyword>
<feature type="domain" description="Radical SAM core" evidence="11">
    <location>
        <begin position="144"/>
        <end position="374"/>
    </location>
</feature>
<evidence type="ECO:0000256" key="8">
    <source>
        <dbReference type="HAMAP-Rule" id="MF_01865"/>
    </source>
</evidence>
<feature type="domain" description="MTTase N-terminal" evidence="10">
    <location>
        <begin position="15"/>
        <end position="135"/>
    </location>
</feature>
<evidence type="ECO:0000313" key="12">
    <source>
        <dbReference type="EMBL" id="MFD2583595.1"/>
    </source>
</evidence>
<dbReference type="Gene3D" id="3.80.30.20">
    <property type="entry name" value="tm_1862 like domain"/>
    <property type="match status" value="1"/>
</dbReference>
<evidence type="ECO:0000256" key="1">
    <source>
        <dbReference type="ARBA" id="ARBA00022485"/>
    </source>
</evidence>
<dbReference type="InterPro" id="IPR002792">
    <property type="entry name" value="TRAM_dom"/>
</dbReference>
<proteinExistence type="inferred from homology"/>
<comment type="subcellular location">
    <subcellularLocation>
        <location evidence="8">Cytoplasm</location>
    </subcellularLocation>
</comment>
<dbReference type="Pfam" id="PF00919">
    <property type="entry name" value="UPF0004"/>
    <property type="match status" value="1"/>
</dbReference>
<feature type="binding site" evidence="8">
    <location>
        <position position="97"/>
    </location>
    <ligand>
        <name>[4Fe-4S] cluster</name>
        <dbReference type="ChEBI" id="CHEBI:49883"/>
        <label>1</label>
    </ligand>
</feature>
<dbReference type="NCBIfam" id="TIGR00089">
    <property type="entry name" value="MiaB/RimO family radical SAM methylthiotransferase"/>
    <property type="match status" value="1"/>
</dbReference>
<dbReference type="InterPro" id="IPR005839">
    <property type="entry name" value="Methylthiotransferase"/>
</dbReference>
<dbReference type="PROSITE" id="PS51449">
    <property type="entry name" value="MTTASE_N"/>
    <property type="match status" value="1"/>
</dbReference>
<keyword evidence="6 8" id="KW-0408">Iron</keyword>
<dbReference type="HAMAP" id="MF_01865">
    <property type="entry name" value="MTTase_RimO"/>
    <property type="match status" value="1"/>
</dbReference>
<sequence length="443" mass="50359">MNTKVVRSKTATKQPKINVITLGCSKNIYDSEVLMGQLRGNNLNVTHESDKMGKDDIVVINTCGFIDNAKQESIDTILQFSELKEAGKIGKVVVTGCLSERYKPELESEITNVDAFFGTNDLQNILHELGANYKHELIGERLLTTPSHFAYFKIAEGCNRPCSFCAIPLMRGKHMSKPMEELVNEAKILAKNGTKELILIAQDLTYYGLDLYGVRKLDELMRRLSDVPGIEWIRLQYAYPSGFPMEILDVMNERDNICKYLDMPLQHITDNMLKSMRRGTTKQKTIDLVNQIRDKVPNIAMRTTLICGYPGETTRDFEEMKEWVAETKFDRLGCFTYSHEEKTHAHTLVDDVPEEVKQQRVDDIMEIQQGISFDINQEKVGKTFKVLVDKKEGDFFVGRTEFDSPEVDNEVLIDAVTGYAANGSFVNVKIDRAEDFDLYGTIV</sequence>
<evidence type="ECO:0000256" key="4">
    <source>
        <dbReference type="ARBA" id="ARBA00022691"/>
    </source>
</evidence>
<dbReference type="EMBL" id="JBHULL010000010">
    <property type="protein sequence ID" value="MFD2583595.1"/>
    <property type="molecule type" value="Genomic_DNA"/>
</dbReference>
<keyword evidence="2 8" id="KW-0963">Cytoplasm</keyword>
<keyword evidence="1 8" id="KW-0004">4Fe-4S</keyword>
<feature type="binding site" evidence="8">
    <location>
        <position position="63"/>
    </location>
    <ligand>
        <name>[4Fe-4S] cluster</name>
        <dbReference type="ChEBI" id="CHEBI:49883"/>
        <label>1</label>
    </ligand>
</feature>
<dbReference type="Pfam" id="PF18693">
    <property type="entry name" value="TRAM_2"/>
    <property type="match status" value="1"/>
</dbReference>
<evidence type="ECO:0000256" key="7">
    <source>
        <dbReference type="ARBA" id="ARBA00023014"/>
    </source>
</evidence>
<keyword evidence="12" id="KW-0687">Ribonucleoprotein</keyword>
<dbReference type="InterPro" id="IPR012340">
    <property type="entry name" value="NA-bd_OB-fold"/>
</dbReference>
<evidence type="ECO:0000259" key="10">
    <source>
        <dbReference type="PROSITE" id="PS51449"/>
    </source>
</evidence>
<keyword evidence="7 8" id="KW-0411">Iron-sulfur</keyword>
<feature type="binding site" evidence="8">
    <location>
        <position position="165"/>
    </location>
    <ligand>
        <name>[4Fe-4S] cluster</name>
        <dbReference type="ChEBI" id="CHEBI:49883"/>
        <label>2</label>
        <note>4Fe-4S-S-AdoMet</note>
    </ligand>
</feature>
<dbReference type="CDD" id="cd01335">
    <property type="entry name" value="Radical_SAM"/>
    <property type="match status" value="1"/>
</dbReference>
<dbReference type="SFLD" id="SFLDG01082">
    <property type="entry name" value="B12-binding_domain_containing"/>
    <property type="match status" value="1"/>
</dbReference>
<evidence type="ECO:0000259" key="9">
    <source>
        <dbReference type="PROSITE" id="PS50926"/>
    </source>
</evidence>
<dbReference type="EC" id="2.8.4.4" evidence="8"/>
<comment type="cofactor">
    <cofactor evidence="8">
        <name>[4Fe-4S] cluster</name>
        <dbReference type="ChEBI" id="CHEBI:49883"/>
    </cofactor>
    <text evidence="8">Binds 2 [4Fe-4S] clusters. One cluster is coordinated with 3 cysteines and an exchangeable S-adenosyl-L-methionine.</text>
</comment>
<gene>
    <name evidence="8 12" type="primary">rimO</name>
    <name evidence="12" type="ORF">ACFSR6_13940</name>
</gene>
<dbReference type="SFLD" id="SFLDS00029">
    <property type="entry name" value="Radical_SAM"/>
    <property type="match status" value="1"/>
</dbReference>
<accession>A0ABW5MK05</accession>
<dbReference type="InterPro" id="IPR013848">
    <property type="entry name" value="Methylthiotransferase_N"/>
</dbReference>
<dbReference type="GO" id="GO:0005840">
    <property type="term" value="C:ribosome"/>
    <property type="evidence" value="ECO:0007669"/>
    <property type="project" value="UniProtKB-KW"/>
</dbReference>
<dbReference type="InterPro" id="IPR005840">
    <property type="entry name" value="Ribosomal_uS12_MeSTrfase_RimO"/>
</dbReference>
<dbReference type="PROSITE" id="PS50926">
    <property type="entry name" value="TRAM"/>
    <property type="match status" value="1"/>
</dbReference>
<dbReference type="SMART" id="SM00729">
    <property type="entry name" value="Elp3"/>
    <property type="match status" value="1"/>
</dbReference>
<keyword evidence="5 8" id="KW-0479">Metal-binding</keyword>
<evidence type="ECO:0000313" key="13">
    <source>
        <dbReference type="Proteomes" id="UP001597461"/>
    </source>
</evidence>
<comment type="caution">
    <text evidence="12">The sequence shown here is derived from an EMBL/GenBank/DDBJ whole genome shotgun (WGS) entry which is preliminary data.</text>
</comment>
<dbReference type="RefSeq" id="WP_379079909.1">
    <property type="nucleotide sequence ID" value="NZ_JBHULL010000010.1"/>
</dbReference>
<name>A0ABW5MK05_9SPHI</name>
<protein>
    <recommendedName>
        <fullName evidence="8">Ribosomal protein uS12 methylthiotransferase RimO</fullName>
        <shortName evidence="8">uS12 MTTase</shortName>
        <shortName evidence="8">uS12 methylthiotransferase</shortName>
        <ecNumber evidence="8">2.8.4.4</ecNumber>
    </recommendedName>
    <alternativeName>
        <fullName evidence="8">Ribosomal protein uS12 (aspartate-C(3))-methylthiotransferase</fullName>
    </alternativeName>
    <alternativeName>
        <fullName evidence="8">Ribosome maturation factor RimO</fullName>
    </alternativeName>
</protein>
<keyword evidence="13" id="KW-1185">Reference proteome</keyword>
<dbReference type="Gene3D" id="2.40.50.140">
    <property type="entry name" value="Nucleic acid-binding proteins"/>
    <property type="match status" value="1"/>
</dbReference>
<dbReference type="Proteomes" id="UP001597461">
    <property type="component" value="Unassembled WGS sequence"/>
</dbReference>
<dbReference type="SUPFAM" id="SSF102114">
    <property type="entry name" value="Radical SAM enzymes"/>
    <property type="match status" value="1"/>
</dbReference>
<keyword evidence="4 8" id="KW-0949">S-adenosyl-L-methionine</keyword>
<comment type="catalytic activity">
    <reaction evidence="8">
        <text>L-aspartate(89)-[ribosomal protein uS12]-hydrogen + (sulfur carrier)-SH + AH2 + 2 S-adenosyl-L-methionine = 3-methylsulfanyl-L-aspartate(89)-[ribosomal protein uS12]-hydrogen + (sulfur carrier)-H + 5'-deoxyadenosine + L-methionine + A + S-adenosyl-L-homocysteine + 2 H(+)</text>
        <dbReference type="Rhea" id="RHEA:37087"/>
        <dbReference type="Rhea" id="RHEA-COMP:10460"/>
        <dbReference type="Rhea" id="RHEA-COMP:10461"/>
        <dbReference type="Rhea" id="RHEA-COMP:14737"/>
        <dbReference type="Rhea" id="RHEA-COMP:14739"/>
        <dbReference type="ChEBI" id="CHEBI:13193"/>
        <dbReference type="ChEBI" id="CHEBI:15378"/>
        <dbReference type="ChEBI" id="CHEBI:17319"/>
        <dbReference type="ChEBI" id="CHEBI:17499"/>
        <dbReference type="ChEBI" id="CHEBI:29917"/>
        <dbReference type="ChEBI" id="CHEBI:29961"/>
        <dbReference type="ChEBI" id="CHEBI:57844"/>
        <dbReference type="ChEBI" id="CHEBI:57856"/>
        <dbReference type="ChEBI" id="CHEBI:59789"/>
        <dbReference type="ChEBI" id="CHEBI:64428"/>
        <dbReference type="ChEBI" id="CHEBI:73599"/>
        <dbReference type="EC" id="2.8.4.4"/>
    </reaction>
</comment>
<dbReference type="Gene3D" id="3.40.50.12160">
    <property type="entry name" value="Methylthiotransferase, N-terminal domain"/>
    <property type="match status" value="1"/>
</dbReference>
<organism evidence="12 13">
    <name type="scientific">Pedobacter vanadiisoli</name>
    <dbReference type="NCBI Taxonomy" id="1761975"/>
    <lineage>
        <taxon>Bacteria</taxon>
        <taxon>Pseudomonadati</taxon>
        <taxon>Bacteroidota</taxon>
        <taxon>Sphingobacteriia</taxon>
        <taxon>Sphingobacteriales</taxon>
        <taxon>Sphingobacteriaceae</taxon>
        <taxon>Pedobacter</taxon>
    </lineage>
</organism>
<dbReference type="InterPro" id="IPR006638">
    <property type="entry name" value="Elp3/MiaA/NifB-like_rSAM"/>
</dbReference>
<dbReference type="SFLD" id="SFLDF00274">
    <property type="entry name" value="ribosomal_protein_S12_methylth"/>
    <property type="match status" value="1"/>
</dbReference>
<comment type="similarity">
    <text evidence="8">Belongs to the methylthiotransferase family. RimO subfamily.</text>
</comment>
<evidence type="ECO:0000256" key="6">
    <source>
        <dbReference type="ARBA" id="ARBA00023004"/>
    </source>
</evidence>
<feature type="binding site" evidence="8">
    <location>
        <position position="162"/>
    </location>
    <ligand>
        <name>[4Fe-4S] cluster</name>
        <dbReference type="ChEBI" id="CHEBI:49883"/>
        <label>2</label>
        <note>4Fe-4S-S-AdoMet</note>
    </ligand>
</feature>
<dbReference type="PANTHER" id="PTHR43837">
    <property type="entry name" value="RIBOSOMAL PROTEIN S12 METHYLTHIOTRANSFERASE RIMO"/>
    <property type="match status" value="1"/>
</dbReference>
<evidence type="ECO:0000256" key="2">
    <source>
        <dbReference type="ARBA" id="ARBA00022490"/>
    </source>
</evidence>
<keyword evidence="3 8" id="KW-0808">Transferase</keyword>
<feature type="binding site" evidence="8">
    <location>
        <position position="158"/>
    </location>
    <ligand>
        <name>[4Fe-4S] cluster</name>
        <dbReference type="ChEBI" id="CHEBI:49883"/>
        <label>2</label>
        <note>4Fe-4S-S-AdoMet</note>
    </ligand>
</feature>
<reference evidence="13" key="1">
    <citation type="journal article" date="2019" name="Int. J. Syst. Evol. Microbiol.">
        <title>The Global Catalogue of Microorganisms (GCM) 10K type strain sequencing project: providing services to taxonomists for standard genome sequencing and annotation.</title>
        <authorList>
            <consortium name="The Broad Institute Genomics Platform"/>
            <consortium name="The Broad Institute Genome Sequencing Center for Infectious Disease"/>
            <person name="Wu L."/>
            <person name="Ma J."/>
        </authorList>
    </citation>
    <scope>NUCLEOTIDE SEQUENCE [LARGE SCALE GENOMIC DNA]</scope>
    <source>
        <strain evidence="13">KCTC 42866</strain>
    </source>
</reference>
<comment type="function">
    <text evidence="8">Catalyzes the methylthiolation of an aspartic acid residue of ribosomal protein uS12.</text>
</comment>
<feature type="binding site" evidence="8">
    <location>
        <position position="24"/>
    </location>
    <ligand>
        <name>[4Fe-4S] cluster</name>
        <dbReference type="ChEBI" id="CHEBI:49883"/>
        <label>1</label>
    </ligand>
</feature>
<dbReference type="InterPro" id="IPR007197">
    <property type="entry name" value="rSAM"/>
</dbReference>
<dbReference type="InterPro" id="IPR023404">
    <property type="entry name" value="rSAM_horseshoe"/>
</dbReference>